<reference evidence="2" key="1">
    <citation type="journal article" date="2014" name="Sci. Data">
        <title>Genomes of diverse isolates of the marine cyanobacterium Prochlorococcus.</title>
        <authorList>
            <person name="Biller S."/>
            <person name="Berube P."/>
            <person name="Thompson J."/>
            <person name="Kelly L."/>
            <person name="Roggensack S."/>
            <person name="Awad L."/>
            <person name="Roache-Johnson K."/>
            <person name="Ding H."/>
            <person name="Giovannoni S.J."/>
            <person name="Moore L.R."/>
            <person name="Chisholm S.W."/>
        </authorList>
    </citation>
    <scope>NUCLEOTIDE SEQUENCE [LARGE SCALE GENOMIC DNA]</scope>
    <source>
        <strain evidence="2">MIT 9302</strain>
    </source>
</reference>
<evidence type="ECO:0000313" key="1">
    <source>
        <dbReference type="EMBL" id="KGF97060.1"/>
    </source>
</evidence>
<sequence length="40" mass="4505">MIEVPLEAETKKKKPRIPDIPNIAAKGSKVNENIEFIKSK</sequence>
<proteinExistence type="predicted"/>
<dbReference type="Proteomes" id="UP000030445">
    <property type="component" value="Unassembled WGS sequence"/>
</dbReference>
<evidence type="ECO:0000313" key="2">
    <source>
        <dbReference type="Proteomes" id="UP000030445"/>
    </source>
</evidence>
<comment type="caution">
    <text evidence="1">The sequence shown here is derived from an EMBL/GenBank/DDBJ whole genome shotgun (WGS) entry which is preliminary data.</text>
</comment>
<dbReference type="AlphaFoldDB" id="A0A0A2A675"/>
<organism evidence="1 2">
    <name type="scientific">Prochlorococcus marinus str. MIT 9302</name>
    <dbReference type="NCBI Taxonomy" id="74545"/>
    <lineage>
        <taxon>Bacteria</taxon>
        <taxon>Bacillati</taxon>
        <taxon>Cyanobacteriota</taxon>
        <taxon>Cyanophyceae</taxon>
        <taxon>Synechococcales</taxon>
        <taxon>Prochlorococcaceae</taxon>
        <taxon>Prochlorococcus</taxon>
    </lineage>
</organism>
<name>A0A0A2A675_PROMR</name>
<accession>A0A0A2A675</accession>
<dbReference type="EMBL" id="JNAM01000011">
    <property type="protein sequence ID" value="KGF97060.1"/>
    <property type="molecule type" value="Genomic_DNA"/>
</dbReference>
<dbReference type="STRING" id="74545.EU96_1701"/>
<protein>
    <submittedName>
        <fullName evidence="1">Uncharacterized protein</fullName>
    </submittedName>
</protein>
<gene>
    <name evidence="1" type="ORF">EU96_1701</name>
</gene>